<dbReference type="EMBL" id="WHJF01000009">
    <property type="protein sequence ID" value="NHZ61696.1"/>
    <property type="molecule type" value="Genomic_DNA"/>
</dbReference>
<keyword evidence="3" id="KW-1185">Reference proteome</keyword>
<evidence type="ECO:0000313" key="2">
    <source>
        <dbReference type="EMBL" id="NHZ61696.1"/>
    </source>
</evidence>
<protein>
    <recommendedName>
        <fullName evidence="4">PrcB C-terminal domain-containing protein</fullName>
    </recommendedName>
</protein>
<comment type="caution">
    <text evidence="2">The sequence shown here is derived from an EMBL/GenBank/DDBJ whole genome shotgun (WGS) entry which is preliminary data.</text>
</comment>
<reference evidence="2 3" key="1">
    <citation type="submission" date="2019-10" db="EMBL/GenBank/DDBJ databases">
        <title>Taxonomy of Antarctic Massilia spp.: description of Massilia rubra sp. nov., Massilia aquatica sp. nov., Massilia mucilaginosa sp. nov., Massilia frigida sp. nov. isolated from streams, lakes and regoliths.</title>
        <authorList>
            <person name="Holochova P."/>
            <person name="Sedlacek I."/>
            <person name="Kralova S."/>
            <person name="Maslanova I."/>
            <person name="Busse H.-J."/>
            <person name="Stankova E."/>
            <person name="Vrbovska V."/>
            <person name="Kovarovic V."/>
            <person name="Bartak M."/>
            <person name="Svec P."/>
            <person name="Pantucek R."/>
        </authorList>
    </citation>
    <scope>NUCLEOTIDE SEQUENCE [LARGE SCALE GENOMIC DNA]</scope>
    <source>
        <strain evidence="2 3">CCM 8694</strain>
    </source>
</reference>
<dbReference type="PROSITE" id="PS51257">
    <property type="entry name" value="PROKAR_LIPOPROTEIN"/>
    <property type="match status" value="1"/>
</dbReference>
<evidence type="ECO:0008006" key="4">
    <source>
        <dbReference type="Google" id="ProtNLM"/>
    </source>
</evidence>
<name>A0ABX0MFX2_9BURK</name>
<organism evidence="2 3">
    <name type="scientific">Massilia genomosp. 1</name>
    <dbReference type="NCBI Taxonomy" id="2609280"/>
    <lineage>
        <taxon>Bacteria</taxon>
        <taxon>Pseudomonadati</taxon>
        <taxon>Pseudomonadota</taxon>
        <taxon>Betaproteobacteria</taxon>
        <taxon>Burkholderiales</taxon>
        <taxon>Oxalobacteraceae</taxon>
        <taxon>Telluria group</taxon>
        <taxon>Massilia</taxon>
    </lineage>
</organism>
<dbReference type="Proteomes" id="UP000610594">
    <property type="component" value="Unassembled WGS sequence"/>
</dbReference>
<gene>
    <name evidence="2" type="ORF">F1735_05160</name>
</gene>
<feature type="region of interest" description="Disordered" evidence="1">
    <location>
        <begin position="25"/>
        <end position="50"/>
    </location>
</feature>
<proteinExistence type="predicted"/>
<feature type="compositionally biased region" description="Pro residues" evidence="1">
    <location>
        <begin position="33"/>
        <end position="49"/>
    </location>
</feature>
<accession>A0ABX0MFX2</accession>
<sequence length="416" mass="44489">MIRLECLRLDLPTAGLLLLAACGGGSDSTPTSVPTPTPMPTPMPTPTPPESTGVNMAPFVQRAREMECVQYFNRLVVFDRKYVLSAVRGICRMPDNPLNLGRYTLYGATPDVVVCSGTDARFTHTCTDPAMLPLFQRMTFAQKSAPDSLDGISVQEFLFLPRDGSLMPLSPLAKENVSGVQAPRQMVIRDAATLAAVWAEHNAGKASPAPLPKVVFKNEMVIALFGGAGGVCRKVGLRSVRVSGDKLLAAYQQGDAATPGAACTGAPASPMEMVVIDRSDAAVVFESVQPDEVAFLSFERRAPLQKEPRQVLVKDAASLAALLKDTFSWAAYPTVDFSKQMVVASFLGQPENGGFSIDIGSIERIGGKLRVTTVVSTLGRNSENFPAMESALPVAIAVFDKSDAPVEFVTQISYSR</sequence>
<evidence type="ECO:0000256" key="1">
    <source>
        <dbReference type="SAM" id="MobiDB-lite"/>
    </source>
</evidence>
<evidence type="ECO:0000313" key="3">
    <source>
        <dbReference type="Proteomes" id="UP000610594"/>
    </source>
</evidence>
<dbReference type="RefSeq" id="WP_167235928.1">
    <property type="nucleotide sequence ID" value="NZ_WHJF01000009.1"/>
</dbReference>